<gene>
    <name evidence="3" type="ORF">CVM52_03230</name>
</gene>
<dbReference type="PANTHER" id="PTHR43477">
    <property type="entry name" value="DIHYDROANTICAPSIN 7-DEHYDROGENASE"/>
    <property type="match status" value="1"/>
</dbReference>
<dbReference type="PRINTS" id="PR00081">
    <property type="entry name" value="GDHRDH"/>
</dbReference>
<dbReference type="InterPro" id="IPR036291">
    <property type="entry name" value="NAD(P)-bd_dom_sf"/>
</dbReference>
<dbReference type="Pfam" id="PF13561">
    <property type="entry name" value="adh_short_C2"/>
    <property type="match status" value="1"/>
</dbReference>
<dbReference type="FunFam" id="3.40.50.720:FF:000084">
    <property type="entry name" value="Short-chain dehydrogenase reductase"/>
    <property type="match status" value="1"/>
</dbReference>
<evidence type="ECO:0000256" key="2">
    <source>
        <dbReference type="ARBA" id="ARBA00023002"/>
    </source>
</evidence>
<dbReference type="PANTHER" id="PTHR43477:SF1">
    <property type="entry name" value="DIHYDROANTICAPSIN 7-DEHYDROGENASE"/>
    <property type="match status" value="1"/>
</dbReference>
<dbReference type="InterPro" id="IPR051122">
    <property type="entry name" value="SDR_DHRS6-like"/>
</dbReference>
<evidence type="ECO:0000313" key="4">
    <source>
        <dbReference type="Proteomes" id="UP000231553"/>
    </source>
</evidence>
<organism evidence="3 4">
    <name type="scientific">Pseudooceanicola lipolyticus</name>
    <dbReference type="NCBI Taxonomy" id="2029104"/>
    <lineage>
        <taxon>Bacteria</taxon>
        <taxon>Pseudomonadati</taxon>
        <taxon>Pseudomonadota</taxon>
        <taxon>Alphaproteobacteria</taxon>
        <taxon>Rhodobacterales</taxon>
        <taxon>Paracoccaceae</taxon>
        <taxon>Pseudooceanicola</taxon>
    </lineage>
</organism>
<dbReference type="Gene3D" id="3.40.50.720">
    <property type="entry name" value="NAD(P)-binding Rossmann-like Domain"/>
    <property type="match status" value="1"/>
</dbReference>
<dbReference type="PRINTS" id="PR00080">
    <property type="entry name" value="SDRFAMILY"/>
</dbReference>
<comment type="similarity">
    <text evidence="1">Belongs to the short-chain dehydrogenases/reductases (SDR) family.</text>
</comment>
<reference evidence="3 4" key="1">
    <citation type="journal article" date="2018" name="Int. J. Syst. Evol. Microbiol.">
        <title>Pseudooceanicola lipolyticus sp. nov., a marine alphaproteobacterium, reclassification of Oceanicola flagellatus as Pseudooceanicola flagellatus comb. nov. and emended description of the genus Pseudooceanicola.</title>
        <authorList>
            <person name="Huang M.-M."/>
            <person name="Guo L.-L."/>
            <person name="Wu Y.-H."/>
            <person name="Lai Q.-L."/>
            <person name="Shao Z.-Z."/>
            <person name="Wang C.-S."/>
            <person name="Wu M."/>
            <person name="Xu X.-W."/>
        </authorList>
    </citation>
    <scope>NUCLEOTIDE SEQUENCE [LARGE SCALE GENOMIC DNA]</scope>
    <source>
        <strain evidence="3 4">157</strain>
    </source>
</reference>
<comment type="caution">
    <text evidence="3">The sequence shown here is derived from an EMBL/GenBank/DDBJ whole genome shotgun (WGS) entry which is preliminary data.</text>
</comment>
<dbReference type="PROSITE" id="PS00061">
    <property type="entry name" value="ADH_SHORT"/>
    <property type="match status" value="1"/>
</dbReference>
<dbReference type="SUPFAM" id="SSF51735">
    <property type="entry name" value="NAD(P)-binding Rossmann-fold domains"/>
    <property type="match status" value="1"/>
</dbReference>
<dbReference type="RefSeq" id="WP_100161161.1">
    <property type="nucleotide sequence ID" value="NZ_PGTB01000004.1"/>
</dbReference>
<dbReference type="OrthoDB" id="9804774at2"/>
<dbReference type="GO" id="GO:0016491">
    <property type="term" value="F:oxidoreductase activity"/>
    <property type="evidence" value="ECO:0007669"/>
    <property type="project" value="UniProtKB-KW"/>
</dbReference>
<keyword evidence="2" id="KW-0560">Oxidoreductase</keyword>
<dbReference type="InterPro" id="IPR002347">
    <property type="entry name" value="SDR_fam"/>
</dbReference>
<accession>A0A2M8J5X1</accession>
<keyword evidence="4" id="KW-1185">Reference proteome</keyword>
<dbReference type="InterPro" id="IPR020904">
    <property type="entry name" value="Sc_DH/Rdtase_CS"/>
</dbReference>
<sequence>MSILASLTPRSGLRVLVTAGAGGIGQAIARGFVESGARVHISDVDPAAVEAVVGGAITGSVADASNEAQTQALFDEAQDRLGGLDVVVANAGVAGPTAPVSEISQSDWDRCIEVNLRGAYLAARFGEAELRANKGLFIAMASVAGRLPFGFRTPYSAAKWGVVGLAKSLAVELGPQGVRANAILPGIVEGPRIDRVIQARADQLGISFEEMRDRNLAKVSLRRMVTAEDIAAMCLFLSSPGGSNISGQALSVCGNVESL</sequence>
<evidence type="ECO:0000313" key="3">
    <source>
        <dbReference type="EMBL" id="PJE38168.1"/>
    </source>
</evidence>
<protein>
    <submittedName>
        <fullName evidence="3">3-oxoacyl-[acyl-carrier-protein] reductase</fullName>
    </submittedName>
</protein>
<proteinExistence type="inferred from homology"/>
<evidence type="ECO:0000256" key="1">
    <source>
        <dbReference type="ARBA" id="ARBA00006484"/>
    </source>
</evidence>
<dbReference type="AlphaFoldDB" id="A0A2M8J5X1"/>
<dbReference type="CDD" id="cd05233">
    <property type="entry name" value="SDR_c"/>
    <property type="match status" value="1"/>
</dbReference>
<dbReference type="EMBL" id="PGTB01000004">
    <property type="protein sequence ID" value="PJE38168.1"/>
    <property type="molecule type" value="Genomic_DNA"/>
</dbReference>
<name>A0A2M8J5X1_9RHOB</name>
<dbReference type="Proteomes" id="UP000231553">
    <property type="component" value="Unassembled WGS sequence"/>
</dbReference>